<evidence type="ECO:0000256" key="1">
    <source>
        <dbReference type="SAM" id="MobiDB-lite"/>
    </source>
</evidence>
<comment type="caution">
    <text evidence="2">The sequence shown here is derived from an EMBL/GenBank/DDBJ whole genome shotgun (WGS) entry which is preliminary data.</text>
</comment>
<dbReference type="Proteomes" id="UP001202328">
    <property type="component" value="Unassembled WGS sequence"/>
</dbReference>
<protein>
    <submittedName>
        <fullName evidence="2">Uncharacterized protein</fullName>
    </submittedName>
</protein>
<accession>A0AAD4TAS1</accession>
<feature type="region of interest" description="Disordered" evidence="1">
    <location>
        <begin position="1"/>
        <end position="24"/>
    </location>
</feature>
<evidence type="ECO:0000313" key="3">
    <source>
        <dbReference type="Proteomes" id="UP001202328"/>
    </source>
</evidence>
<dbReference type="EMBL" id="JAJJMB010002292">
    <property type="protein sequence ID" value="KAI3952143.1"/>
    <property type="molecule type" value="Genomic_DNA"/>
</dbReference>
<proteinExistence type="predicted"/>
<keyword evidence="3" id="KW-1185">Reference proteome</keyword>
<reference evidence="2" key="1">
    <citation type="submission" date="2022-04" db="EMBL/GenBank/DDBJ databases">
        <title>A functionally conserved STORR gene fusion in Papaver species that diverged 16.8 million years ago.</title>
        <authorList>
            <person name="Catania T."/>
        </authorList>
    </citation>
    <scope>NUCLEOTIDE SEQUENCE</scope>
    <source>
        <strain evidence="2">S-188037</strain>
    </source>
</reference>
<organism evidence="2 3">
    <name type="scientific">Papaver atlanticum</name>
    <dbReference type="NCBI Taxonomy" id="357466"/>
    <lineage>
        <taxon>Eukaryota</taxon>
        <taxon>Viridiplantae</taxon>
        <taxon>Streptophyta</taxon>
        <taxon>Embryophyta</taxon>
        <taxon>Tracheophyta</taxon>
        <taxon>Spermatophyta</taxon>
        <taxon>Magnoliopsida</taxon>
        <taxon>Ranunculales</taxon>
        <taxon>Papaveraceae</taxon>
        <taxon>Papaveroideae</taxon>
        <taxon>Papaver</taxon>
    </lineage>
</organism>
<feature type="non-terminal residue" evidence="2">
    <location>
        <position position="1"/>
    </location>
</feature>
<evidence type="ECO:0000313" key="2">
    <source>
        <dbReference type="EMBL" id="KAI3952143.1"/>
    </source>
</evidence>
<dbReference type="AlphaFoldDB" id="A0AAD4TAS1"/>
<name>A0AAD4TAS1_9MAGN</name>
<gene>
    <name evidence="2" type="ORF">MKW98_005838</name>
</gene>
<sequence length="67" mass="7485">EKLKLEQQGVEKNPKSGYLSNMKPKSSAVWKGKKRTSDFSVELFMLMQSDTHPTLSGSGFNTHPTLT</sequence>